<organism evidence="2 3">
    <name type="scientific">Streptomyces anandii</name>
    <dbReference type="NCBI Taxonomy" id="285454"/>
    <lineage>
        <taxon>Bacteria</taxon>
        <taxon>Bacillati</taxon>
        <taxon>Actinomycetota</taxon>
        <taxon>Actinomycetes</taxon>
        <taxon>Kitasatosporales</taxon>
        <taxon>Streptomycetaceae</taxon>
        <taxon>Streptomyces</taxon>
    </lineage>
</organism>
<accession>A0ABW6HA87</accession>
<feature type="region of interest" description="Disordered" evidence="1">
    <location>
        <begin position="258"/>
        <end position="284"/>
    </location>
</feature>
<protein>
    <recommendedName>
        <fullName evidence="4">Lipoprotein</fullName>
    </recommendedName>
</protein>
<sequence>MTATALGVTPAATAAAAAHGAVRISRTAGDESKPDLTTDQALAEAKRTGKSVEVGSLRAESSDVYATPDGNFEAREYLRPVRARVNGEWKPIDTDLARTSGGMVATKATTVGLEFSDGGAAPLVRMTKAGRQLSLAWPRSLPTPELDGSTATYHDVLPDVDLRMGALEDGFTQLLVVKSAKAADSSELSELRLKLAADGMSVQETEQGGLQAVDDGAQGTVFEAPKPVMWDSSPAGKDGQSAALSKATKASIAAAGDGALARPNGDPGAGESGKLSCPEFRRVR</sequence>
<dbReference type="Proteomes" id="UP001599756">
    <property type="component" value="Unassembled WGS sequence"/>
</dbReference>
<evidence type="ECO:0000256" key="1">
    <source>
        <dbReference type="SAM" id="MobiDB-lite"/>
    </source>
</evidence>
<keyword evidence="3" id="KW-1185">Reference proteome</keyword>
<dbReference type="RefSeq" id="WP_381842325.1">
    <property type="nucleotide sequence ID" value="NZ_JBHYTS010000040.1"/>
</dbReference>
<name>A0ABW6HA87_9ACTN</name>
<evidence type="ECO:0008006" key="4">
    <source>
        <dbReference type="Google" id="ProtNLM"/>
    </source>
</evidence>
<evidence type="ECO:0000313" key="3">
    <source>
        <dbReference type="Proteomes" id="UP001599756"/>
    </source>
</evidence>
<evidence type="ECO:0000313" key="2">
    <source>
        <dbReference type="EMBL" id="MFE1753522.1"/>
    </source>
</evidence>
<gene>
    <name evidence="2" type="ORF">ACFW88_23785</name>
</gene>
<dbReference type="EMBL" id="JBHYTS010000040">
    <property type="protein sequence ID" value="MFE1753522.1"/>
    <property type="molecule type" value="Genomic_DNA"/>
</dbReference>
<feature type="region of interest" description="Disordered" evidence="1">
    <location>
        <begin position="17"/>
        <end position="37"/>
    </location>
</feature>
<proteinExistence type="predicted"/>
<reference evidence="2 3" key="1">
    <citation type="submission" date="2024-09" db="EMBL/GenBank/DDBJ databases">
        <title>The Natural Products Discovery Center: Release of the First 8490 Sequenced Strains for Exploring Actinobacteria Biosynthetic Diversity.</title>
        <authorList>
            <person name="Kalkreuter E."/>
            <person name="Kautsar S.A."/>
            <person name="Yang D."/>
            <person name="Bader C.D."/>
            <person name="Teijaro C.N."/>
            <person name="Fluegel L."/>
            <person name="Davis C.M."/>
            <person name="Simpson J.R."/>
            <person name="Lauterbach L."/>
            <person name="Steele A.D."/>
            <person name="Gui C."/>
            <person name="Meng S."/>
            <person name="Li G."/>
            <person name="Viehrig K."/>
            <person name="Ye F."/>
            <person name="Su P."/>
            <person name="Kiefer A.F."/>
            <person name="Nichols A."/>
            <person name="Cepeda A.J."/>
            <person name="Yan W."/>
            <person name="Fan B."/>
            <person name="Jiang Y."/>
            <person name="Adhikari A."/>
            <person name="Zheng C.-J."/>
            <person name="Schuster L."/>
            <person name="Cowan T.M."/>
            <person name="Smanski M.J."/>
            <person name="Chevrette M.G."/>
            <person name="De Carvalho L.P.S."/>
            <person name="Shen B."/>
        </authorList>
    </citation>
    <scope>NUCLEOTIDE SEQUENCE [LARGE SCALE GENOMIC DNA]</scope>
    <source>
        <strain evidence="2 3">NPDC059500</strain>
    </source>
</reference>
<comment type="caution">
    <text evidence="2">The sequence shown here is derived from an EMBL/GenBank/DDBJ whole genome shotgun (WGS) entry which is preliminary data.</text>
</comment>